<dbReference type="PANTHER" id="PTHR43941">
    <property type="entry name" value="STRUCTURAL MAINTENANCE OF CHROMOSOMES PROTEIN 2"/>
    <property type="match status" value="1"/>
</dbReference>
<evidence type="ECO:0000256" key="1">
    <source>
        <dbReference type="SAM" id="Coils"/>
    </source>
</evidence>
<sequence length="1458" mass="163650">MKFIKQKKAAAAAASQPPLSTSINSDNDALAMSYNDPPTREGVAKSSADNDEELTEDEAQKARKQSSFTSFISPAERKRRQQKKIDALNKKKEQDSGSSQKQQESPPAASSAAAVEDEKSEISMTDSEKQRVEVVQRTSFISPMERKKRALERQKSLQAEEEAKNSNNNNDTQQEDSGDVVTKTSSVSSSIAKFNQTFGKKDTKRSFNESLTKKADAVLHKKESTSSDEQVGASLLSADVPPTLSDIEAAVSAPSAQDPERTVLSESLASSTSSLVSASYPTPKESDREKAKRAAIQAVMKDTSLSPTEKNAKMQSIIRGNFEDPAASAAPATASSSRPPEAASLSSSTSSLVSASYPTPKESDREKAKRAAIQAVMKDTSLSPTEKNAKMQSIIRGNFEGPTEAAAVITPAVVTAASVTLKEEVEESSSGEEEEDDSSSGEYETSSGEEESSTGEYETTSEEEEEEEVEGRMGRKLVLVNMNQALERKMVEPVVASVKAAPVVEPVKAAPEETSSSGVEEEEEESAVVVESLKAEAAPEDTSVDQSTAGGSGYVSKSAAVAKEKSDLESKLDQELENHHALERQHEQRQAEFRAEQDRLRKAEAADAERLRLLEVERREEQRRLEEEQRLLEEERLRVEMEQQAAENERRRRLEEEGQRALELVQRRLQQDKEKQRALARQQEEQRQYEEQRRQLEEEQRRLEAEREHQQILDRQREQMLQLQEEQRSLEEQRIQFEEEQRRLREERVHEQVQNSRAVGNVDRTTTSITRVHEQVQASRAVGNADSTTIRNTRPAPRSSPNKTISSSLPGGQRSRIPPLSRVAPVTSSSLQNTRYDGVDDDELNWRLDSYAMLSDYTIIVRRALPGPHAPDFEVDDANAIDFSMDAGNPKLDSYYVHKAMIAVGSRRSELLGRRIREADSTTRPDGHSSDVNVHETIMLESAADAMGIVLDFLYYPDKPLEMNIHNAVPLVYLGKRYRIRALIEQSEEFVHSHLESTNAIHFLLDSYLYQLDDILSRAIDVTAANLGATLDFNPIYQLPPELFRRIILSKDLNCDSGLLSLIVYSYCGEHHAEDIDVEYLREITKQRLMPEIDSKVALMLLKFYVDLIFADDENCDIMDVLVGDSLMQRCIAVAAKHWQGEVYEPLMVDSEFNESTSPMKRRLPAHEPTAIHRALPTKLQNYLLEKCIIEAKNDFDSERAAKDAQQGEKQAEIEAVTKSCDAIVRELQNDLRESEKNQNKQNLKTHLDKIEAKMLEMEAELELQKQKAEAYKQELNRFRRVPGIHNFGEVCKKDPTVVDKTKCTYSGNPDHHYPLHRRGDRPPTQMPGMTAEFQNLAKENGYIYDDGHGGLLPVFYYVNTSASVSLMSNADANFLILYLQHGANTTCNTMVLKSLLVLNAGRQETKNLRAEKSSNESNHNEHKIQRIETPTKETTRVNQKRARQPKHEEDEAIVGTH</sequence>
<name>A0AAD9D704_9STRA</name>
<feature type="region of interest" description="Disordered" evidence="2">
    <location>
        <begin position="1409"/>
        <end position="1458"/>
    </location>
</feature>
<dbReference type="GO" id="GO:0000793">
    <property type="term" value="C:condensed chromosome"/>
    <property type="evidence" value="ECO:0007669"/>
    <property type="project" value="TreeGrafter"/>
</dbReference>
<evidence type="ECO:0000313" key="4">
    <source>
        <dbReference type="Proteomes" id="UP001224775"/>
    </source>
</evidence>
<feature type="region of interest" description="Disordered" evidence="2">
    <location>
        <begin position="1"/>
        <end position="239"/>
    </location>
</feature>
<proteinExistence type="predicted"/>
<feature type="coiled-coil region" evidence="1">
    <location>
        <begin position="1225"/>
        <end position="1282"/>
    </location>
</feature>
<accession>A0AAD9D704</accession>
<feature type="compositionally biased region" description="Low complexity" evidence="2">
    <location>
        <begin position="325"/>
        <end position="356"/>
    </location>
</feature>
<organism evidence="3 4">
    <name type="scientific">Skeletonema marinoi</name>
    <dbReference type="NCBI Taxonomy" id="267567"/>
    <lineage>
        <taxon>Eukaryota</taxon>
        <taxon>Sar</taxon>
        <taxon>Stramenopiles</taxon>
        <taxon>Ochrophyta</taxon>
        <taxon>Bacillariophyta</taxon>
        <taxon>Coscinodiscophyceae</taxon>
        <taxon>Thalassiosirophycidae</taxon>
        <taxon>Thalassiosirales</taxon>
        <taxon>Skeletonemataceae</taxon>
        <taxon>Skeletonema</taxon>
        <taxon>Skeletonema marinoi-dohrnii complex</taxon>
    </lineage>
</organism>
<feature type="compositionally biased region" description="Basic and acidic residues" evidence="2">
    <location>
        <begin position="562"/>
        <end position="601"/>
    </location>
</feature>
<dbReference type="GO" id="GO:0003682">
    <property type="term" value="F:chromatin binding"/>
    <property type="evidence" value="ECO:0007669"/>
    <property type="project" value="TreeGrafter"/>
</dbReference>
<protein>
    <recommendedName>
        <fullName evidence="5">BTB domain-containing protein</fullName>
    </recommendedName>
</protein>
<feature type="compositionally biased region" description="Low complexity" evidence="2">
    <location>
        <begin position="264"/>
        <end position="279"/>
    </location>
</feature>
<feature type="compositionally biased region" description="Basic and acidic residues" evidence="2">
    <location>
        <begin position="83"/>
        <end position="95"/>
    </location>
</feature>
<feature type="compositionally biased region" description="Basic and acidic residues" evidence="2">
    <location>
        <begin position="199"/>
        <end position="225"/>
    </location>
</feature>
<dbReference type="GO" id="GO:0000785">
    <property type="term" value="C:chromatin"/>
    <property type="evidence" value="ECO:0007669"/>
    <property type="project" value="TreeGrafter"/>
</dbReference>
<feature type="region of interest" description="Disordered" evidence="2">
    <location>
        <begin position="778"/>
        <end position="838"/>
    </location>
</feature>
<feature type="compositionally biased region" description="Low complexity" evidence="2">
    <location>
        <begin position="507"/>
        <end position="518"/>
    </location>
</feature>
<feature type="region of interest" description="Disordered" evidence="2">
    <location>
        <begin position="420"/>
        <end position="476"/>
    </location>
</feature>
<feature type="compositionally biased region" description="Basic and acidic residues" evidence="2">
    <location>
        <begin position="116"/>
        <end position="134"/>
    </location>
</feature>
<feature type="compositionally biased region" description="Polar residues" evidence="2">
    <location>
        <begin position="799"/>
        <end position="810"/>
    </location>
</feature>
<evidence type="ECO:0008006" key="5">
    <source>
        <dbReference type="Google" id="ProtNLM"/>
    </source>
</evidence>
<dbReference type="GO" id="GO:0000796">
    <property type="term" value="C:condensin complex"/>
    <property type="evidence" value="ECO:0007669"/>
    <property type="project" value="TreeGrafter"/>
</dbReference>
<evidence type="ECO:0000313" key="3">
    <source>
        <dbReference type="EMBL" id="KAK1736287.1"/>
    </source>
</evidence>
<feature type="compositionally biased region" description="Basic and acidic residues" evidence="2">
    <location>
        <begin position="1409"/>
        <end position="1436"/>
    </location>
</feature>
<evidence type="ECO:0000256" key="2">
    <source>
        <dbReference type="SAM" id="MobiDB-lite"/>
    </source>
</evidence>
<feature type="region of interest" description="Disordered" evidence="2">
    <location>
        <begin position="635"/>
        <end position="655"/>
    </location>
</feature>
<feature type="compositionally biased region" description="Polar residues" evidence="2">
    <location>
        <begin position="826"/>
        <end position="835"/>
    </location>
</feature>
<feature type="compositionally biased region" description="Acidic residues" evidence="2">
    <location>
        <begin position="447"/>
        <end position="469"/>
    </location>
</feature>
<dbReference type="InterPro" id="IPR011333">
    <property type="entry name" value="SKP1/BTB/POZ_sf"/>
</dbReference>
<feature type="region of interest" description="Disordered" evidence="2">
    <location>
        <begin position="251"/>
        <end position="395"/>
    </location>
</feature>
<dbReference type="GO" id="GO:0007076">
    <property type="term" value="P:mitotic chromosome condensation"/>
    <property type="evidence" value="ECO:0007669"/>
    <property type="project" value="TreeGrafter"/>
</dbReference>
<keyword evidence="1" id="KW-0175">Coiled coil</keyword>
<feature type="compositionally biased region" description="Low complexity" evidence="2">
    <location>
        <begin position="180"/>
        <end position="190"/>
    </location>
</feature>
<dbReference type="Gene3D" id="3.30.710.10">
    <property type="entry name" value="Potassium Channel Kv1.1, Chain A"/>
    <property type="match status" value="1"/>
</dbReference>
<dbReference type="EMBL" id="JATAAI010000029">
    <property type="protein sequence ID" value="KAK1736287.1"/>
    <property type="molecule type" value="Genomic_DNA"/>
</dbReference>
<gene>
    <name evidence="3" type="ORF">QTG54_012887</name>
</gene>
<feature type="compositionally biased region" description="Low complexity" evidence="2">
    <location>
        <begin position="527"/>
        <end position="536"/>
    </location>
</feature>
<feature type="compositionally biased region" description="Acidic residues" evidence="2">
    <location>
        <begin position="424"/>
        <end position="439"/>
    </location>
</feature>
<keyword evidence="4" id="KW-1185">Reference proteome</keyword>
<feature type="compositionally biased region" description="Polar residues" evidence="2">
    <location>
        <begin position="17"/>
        <end position="27"/>
    </location>
</feature>
<reference evidence="3" key="1">
    <citation type="submission" date="2023-06" db="EMBL/GenBank/DDBJ databases">
        <title>Survivors Of The Sea: Transcriptome response of Skeletonema marinoi to long-term dormancy.</title>
        <authorList>
            <person name="Pinder M.I.M."/>
            <person name="Kourtchenko O."/>
            <person name="Robertson E.K."/>
            <person name="Larsson T."/>
            <person name="Maumus F."/>
            <person name="Osuna-Cruz C.M."/>
            <person name="Vancaester E."/>
            <person name="Stenow R."/>
            <person name="Vandepoele K."/>
            <person name="Ploug H."/>
            <person name="Bruchert V."/>
            <person name="Godhe A."/>
            <person name="Topel M."/>
        </authorList>
    </citation>
    <scope>NUCLEOTIDE SEQUENCE</scope>
    <source>
        <strain evidence="3">R05AC</strain>
    </source>
</reference>
<dbReference type="PANTHER" id="PTHR43941:SF1">
    <property type="entry name" value="STRUCTURAL MAINTENANCE OF CHROMOSOMES PROTEIN 2"/>
    <property type="match status" value="1"/>
</dbReference>
<feature type="region of interest" description="Disordered" evidence="2">
    <location>
        <begin position="507"/>
        <end position="601"/>
    </location>
</feature>
<feature type="compositionally biased region" description="Low complexity" evidence="2">
    <location>
        <begin position="98"/>
        <end position="114"/>
    </location>
</feature>
<dbReference type="Proteomes" id="UP001224775">
    <property type="component" value="Unassembled WGS sequence"/>
</dbReference>
<comment type="caution">
    <text evidence="3">The sequence shown here is derived from an EMBL/GenBank/DDBJ whole genome shotgun (WGS) entry which is preliminary data.</text>
</comment>